<feature type="region of interest" description="Disordered" evidence="3">
    <location>
        <begin position="620"/>
        <end position="648"/>
    </location>
</feature>
<dbReference type="InterPro" id="IPR001138">
    <property type="entry name" value="Zn2Cys6_DnaBD"/>
</dbReference>
<dbReference type="GO" id="GO:0003677">
    <property type="term" value="F:DNA binding"/>
    <property type="evidence" value="ECO:0007669"/>
    <property type="project" value="InterPro"/>
</dbReference>
<dbReference type="CDD" id="cd12148">
    <property type="entry name" value="fungal_TF_MHR"/>
    <property type="match status" value="1"/>
</dbReference>
<keyword evidence="2" id="KW-0539">Nucleus</keyword>
<feature type="compositionally biased region" description="Basic and acidic residues" evidence="3">
    <location>
        <begin position="193"/>
        <end position="208"/>
    </location>
</feature>
<dbReference type="Pfam" id="PF04082">
    <property type="entry name" value="Fungal_trans"/>
    <property type="match status" value="1"/>
</dbReference>
<dbReference type="GO" id="GO:0008270">
    <property type="term" value="F:zinc ion binding"/>
    <property type="evidence" value="ECO:0007669"/>
    <property type="project" value="InterPro"/>
</dbReference>
<evidence type="ECO:0000256" key="2">
    <source>
        <dbReference type="ARBA" id="ARBA00023242"/>
    </source>
</evidence>
<feature type="compositionally biased region" description="Pro residues" evidence="3">
    <location>
        <begin position="34"/>
        <end position="48"/>
    </location>
</feature>
<evidence type="ECO:0000313" key="6">
    <source>
        <dbReference type="Proteomes" id="UP000288725"/>
    </source>
</evidence>
<dbReference type="SMART" id="SM00906">
    <property type="entry name" value="Fungal_trans"/>
    <property type="match status" value="1"/>
</dbReference>
<dbReference type="PANTHER" id="PTHR46910:SF23">
    <property type="entry name" value="THIAMINE REPRESSIBLE GENES REGULATORY PROTEIN THI1"/>
    <property type="match status" value="1"/>
</dbReference>
<proteinExistence type="predicted"/>
<keyword evidence="1" id="KW-0479">Metal-binding</keyword>
<dbReference type="CDD" id="cd00067">
    <property type="entry name" value="GAL4"/>
    <property type="match status" value="1"/>
</dbReference>
<feature type="compositionally biased region" description="Low complexity" evidence="3">
    <location>
        <begin position="14"/>
        <end position="29"/>
    </location>
</feature>
<reference evidence="5 6" key="1">
    <citation type="submission" date="2018-12" db="EMBL/GenBank/DDBJ databases">
        <title>Genome of Verticillium dahliae isolate Getta Getta.</title>
        <authorList>
            <person name="Gardiner D.M."/>
        </authorList>
    </citation>
    <scope>NUCLEOTIDE SEQUENCE [LARGE SCALE GENOMIC DNA]</scope>
    <source>
        <strain evidence="5 6">Getta Getta</strain>
    </source>
</reference>
<comment type="caution">
    <text evidence="5">The sequence shown here is derived from an EMBL/GenBank/DDBJ whole genome shotgun (WGS) entry which is preliminary data.</text>
</comment>
<dbReference type="Proteomes" id="UP000288725">
    <property type="component" value="Chromosome 5"/>
</dbReference>
<sequence length="891" mass="97349">MFSPKQPLAQSTEAAQPAHAMQQQQQQPQRHPHPPLPPPQQQPLPAAPTPAQDDEGLRPKKTKTRPRRVADGNRQRSARACDGCRRMKEKCEGGVPCRRCTHFQRQCEFSKPAFSARRGSPGRVAASRHASSPEQGDAELRQRASNMERLLVHFVGNISLDAQTLQGLADSLDQERSGPGHGPPPALGTTGKALERRRLSSRERREDGGGGGGGGGAQGSREGDVETDSNASEYIKVDDDITVQPLENNVTHYSGEFSHWNFSMRIKNWIEKCGPYRTDAPDAPKIKEFYRAEELQSSSDTAVLLSALPPRYIVDFLVRAFFTYAETNYFYVDRTWLVKRLDAVYENPTSLTRRDVPTVCIMFTVFAIGTQYAYLDSPHDKTDDPSPFSEDSVGVKMYQQACRLVPDVITIASLESVQAILLIGLYTLPLDPSGLSYTYFNLAVKLAIQNGMHRKHPNNGLDQVVRETRNRVWWTACTIEKRIGTFHGRPISIAMSDIDAELPVDRPEIWPGLGPQNTIYLLATLHLNRELARIAHEISTFKTYDKQAIFTALARLVDIKDELQSWWRSLPSGPFCKDADRDPTAPVSRAAIHLRLEYCHVRMYAGRLFITPRGPLAINASPGSSTATDAPGTAGSGSAAHRNSGPSRNAQRRAALVADCVDAALDIVDTCRLLRGTIGLARASYTEFSALRVGLLVLLTQCLEHRGANRTERLRAALGDGMAMLKDMSTWGASARFDASLIEAFEHAIARLGAEEDEADGRFPGGGGAGWRETDYEMFKRWEMLWQTDAAAAASGRMEPGAAAAGPSGFDPGAAAMDVSPMGGDGTDWGDDVKAPGPMMMPPGAGPMFGMDEHFGSVPMLEGLSAVLGYGYGLDLENMGPAGSRSNGWGV</sequence>
<dbReference type="GO" id="GO:0006351">
    <property type="term" value="P:DNA-templated transcription"/>
    <property type="evidence" value="ECO:0007669"/>
    <property type="project" value="InterPro"/>
</dbReference>
<protein>
    <recommendedName>
        <fullName evidence="4">Zn(2)-C6 fungal-type domain-containing protein</fullName>
    </recommendedName>
</protein>
<dbReference type="SMART" id="SM00066">
    <property type="entry name" value="GAL4"/>
    <property type="match status" value="1"/>
</dbReference>
<feature type="compositionally biased region" description="Gly residues" evidence="3">
    <location>
        <begin position="209"/>
        <end position="218"/>
    </location>
</feature>
<dbReference type="PANTHER" id="PTHR46910">
    <property type="entry name" value="TRANSCRIPTION FACTOR PDR1"/>
    <property type="match status" value="1"/>
</dbReference>
<feature type="region of interest" description="Disordered" evidence="3">
    <location>
        <begin position="113"/>
        <end position="140"/>
    </location>
</feature>
<gene>
    <name evidence="5" type="ORF">VDGE_07107</name>
</gene>
<dbReference type="PROSITE" id="PS00463">
    <property type="entry name" value="ZN2_CY6_FUNGAL_1"/>
    <property type="match status" value="1"/>
</dbReference>
<dbReference type="PROSITE" id="PS50048">
    <property type="entry name" value="ZN2_CY6_FUNGAL_2"/>
    <property type="match status" value="1"/>
</dbReference>
<dbReference type="Gene3D" id="4.10.240.10">
    <property type="entry name" value="Zn(2)-C6 fungal-type DNA-binding domain"/>
    <property type="match status" value="1"/>
</dbReference>
<feature type="region of interest" description="Disordered" evidence="3">
    <location>
        <begin position="797"/>
        <end position="831"/>
    </location>
</feature>
<evidence type="ECO:0000259" key="4">
    <source>
        <dbReference type="PROSITE" id="PS50048"/>
    </source>
</evidence>
<evidence type="ECO:0000256" key="3">
    <source>
        <dbReference type="SAM" id="MobiDB-lite"/>
    </source>
</evidence>
<feature type="region of interest" description="Disordered" evidence="3">
    <location>
        <begin position="172"/>
        <end position="227"/>
    </location>
</feature>
<feature type="domain" description="Zn(2)-C6 fungal-type" evidence="4">
    <location>
        <begin position="80"/>
        <end position="109"/>
    </location>
</feature>
<evidence type="ECO:0000256" key="1">
    <source>
        <dbReference type="ARBA" id="ARBA00022723"/>
    </source>
</evidence>
<evidence type="ECO:0000313" key="5">
    <source>
        <dbReference type="EMBL" id="RXG47284.1"/>
    </source>
</evidence>
<feature type="region of interest" description="Disordered" evidence="3">
    <location>
        <begin position="1"/>
        <end position="80"/>
    </location>
</feature>
<dbReference type="SUPFAM" id="SSF57701">
    <property type="entry name" value="Zn2/Cys6 DNA-binding domain"/>
    <property type="match status" value="1"/>
</dbReference>
<organism evidence="5 6">
    <name type="scientific">Verticillium dahliae</name>
    <name type="common">Verticillium wilt</name>
    <dbReference type="NCBI Taxonomy" id="27337"/>
    <lineage>
        <taxon>Eukaryota</taxon>
        <taxon>Fungi</taxon>
        <taxon>Dikarya</taxon>
        <taxon>Ascomycota</taxon>
        <taxon>Pezizomycotina</taxon>
        <taxon>Sordariomycetes</taxon>
        <taxon>Hypocreomycetidae</taxon>
        <taxon>Glomerellales</taxon>
        <taxon>Plectosphaerellaceae</taxon>
        <taxon>Verticillium</taxon>
    </lineage>
</organism>
<dbReference type="EMBL" id="RSDZ01000037">
    <property type="protein sequence ID" value="RXG47284.1"/>
    <property type="molecule type" value="Genomic_DNA"/>
</dbReference>
<name>A0A444S1S1_VERDA</name>
<accession>A0A444S1S1</accession>
<dbReference type="GO" id="GO:0000981">
    <property type="term" value="F:DNA-binding transcription factor activity, RNA polymerase II-specific"/>
    <property type="evidence" value="ECO:0007669"/>
    <property type="project" value="InterPro"/>
</dbReference>
<dbReference type="InterPro" id="IPR050987">
    <property type="entry name" value="AtrR-like"/>
</dbReference>
<dbReference type="InterPro" id="IPR007219">
    <property type="entry name" value="XnlR_reg_dom"/>
</dbReference>
<dbReference type="Pfam" id="PF00172">
    <property type="entry name" value="Zn_clus"/>
    <property type="match status" value="1"/>
</dbReference>
<dbReference type="InterPro" id="IPR036864">
    <property type="entry name" value="Zn2-C6_fun-type_DNA-bd_sf"/>
</dbReference>
<dbReference type="AlphaFoldDB" id="A0A444S1S1"/>